<dbReference type="SUPFAM" id="SSF56784">
    <property type="entry name" value="HAD-like"/>
    <property type="match status" value="1"/>
</dbReference>
<comment type="caution">
    <text evidence="1">The sequence shown here is derived from an EMBL/GenBank/DDBJ whole genome shotgun (WGS) entry which is preliminary data.</text>
</comment>
<dbReference type="EMBL" id="VWHP01000043">
    <property type="protein sequence ID" value="KAA4398735.1"/>
    <property type="molecule type" value="Genomic_DNA"/>
</dbReference>
<keyword evidence="1" id="KW-0378">Hydrolase</keyword>
<organism evidence="1">
    <name type="scientific">Bacteroides ovatus</name>
    <dbReference type="NCBI Taxonomy" id="28116"/>
    <lineage>
        <taxon>Bacteria</taxon>
        <taxon>Pseudomonadati</taxon>
        <taxon>Bacteroidota</taxon>
        <taxon>Bacteroidia</taxon>
        <taxon>Bacteroidales</taxon>
        <taxon>Bacteroidaceae</taxon>
        <taxon>Bacteroides</taxon>
    </lineage>
</organism>
<dbReference type="Pfam" id="PF08282">
    <property type="entry name" value="Hydrolase_3"/>
    <property type="match status" value="1"/>
</dbReference>
<accession>A0A641Y0E4</accession>
<evidence type="ECO:0000313" key="1">
    <source>
        <dbReference type="EMBL" id="KAA4398735.1"/>
    </source>
</evidence>
<proteinExistence type="predicted"/>
<dbReference type="GO" id="GO:0016787">
    <property type="term" value="F:hydrolase activity"/>
    <property type="evidence" value="ECO:0007669"/>
    <property type="project" value="UniProtKB-KW"/>
</dbReference>
<dbReference type="InterPro" id="IPR023214">
    <property type="entry name" value="HAD_sf"/>
</dbReference>
<gene>
    <name evidence="1" type="ORF">F3C73_26020</name>
</gene>
<dbReference type="AlphaFoldDB" id="A0A641Y0E4"/>
<protein>
    <submittedName>
        <fullName evidence="1">HAD hydrolase family protein</fullName>
    </submittedName>
</protein>
<dbReference type="Gene3D" id="3.40.50.1000">
    <property type="entry name" value="HAD superfamily/HAD-like"/>
    <property type="match status" value="1"/>
</dbReference>
<reference evidence="1" key="1">
    <citation type="journal article" date="2019" name="Nat. Med.">
        <title>A library of human gut bacterial isolates paired with longitudinal multiomics data enables mechanistic microbiome research.</title>
        <authorList>
            <person name="Poyet M."/>
            <person name="Groussin M."/>
            <person name="Gibbons S.M."/>
            <person name="Avila-Pacheco J."/>
            <person name="Jiang X."/>
            <person name="Kearney S.M."/>
            <person name="Perrotta A.R."/>
            <person name="Berdy B."/>
            <person name="Zhao S."/>
            <person name="Lieberman T.D."/>
            <person name="Swanson P.K."/>
            <person name="Smith M."/>
            <person name="Roesemann S."/>
            <person name="Alexander J.E."/>
            <person name="Rich S.A."/>
            <person name="Livny J."/>
            <person name="Vlamakis H."/>
            <person name="Clish C."/>
            <person name="Bullock K."/>
            <person name="Deik A."/>
            <person name="Scott J."/>
            <person name="Pierce K.A."/>
            <person name="Xavier R.J."/>
            <person name="Alm E.J."/>
        </authorList>
    </citation>
    <scope>NUCLEOTIDE SEQUENCE</scope>
    <source>
        <strain evidence="1">BIOML-A68</strain>
    </source>
</reference>
<dbReference type="InterPro" id="IPR036412">
    <property type="entry name" value="HAD-like_sf"/>
</dbReference>
<feature type="non-terminal residue" evidence="1">
    <location>
        <position position="1"/>
    </location>
</feature>
<name>A0A641Y0E4_BACOV</name>
<sequence>DLPMLKHVPHSVLMGYGTMSLKPLVEKVTARIDQDGIAKAMKEYGLIR</sequence>